<organism evidence="2">
    <name type="scientific">Dichomitus squalens</name>
    <dbReference type="NCBI Taxonomy" id="114155"/>
    <lineage>
        <taxon>Eukaryota</taxon>
        <taxon>Fungi</taxon>
        <taxon>Dikarya</taxon>
        <taxon>Basidiomycota</taxon>
        <taxon>Agaricomycotina</taxon>
        <taxon>Agaricomycetes</taxon>
        <taxon>Polyporales</taxon>
        <taxon>Polyporaceae</taxon>
        <taxon>Dichomitus</taxon>
    </lineage>
</organism>
<evidence type="ECO:0000313" key="2">
    <source>
        <dbReference type="EMBL" id="TBU21276.1"/>
    </source>
</evidence>
<dbReference type="OrthoDB" id="39175at2759"/>
<dbReference type="AlphaFoldDB" id="A0A4Q9N727"/>
<gene>
    <name evidence="2" type="ORF">BD311DRAFT_707161</name>
</gene>
<dbReference type="Proteomes" id="UP000292957">
    <property type="component" value="Unassembled WGS sequence"/>
</dbReference>
<reference evidence="2" key="1">
    <citation type="submission" date="2019-01" db="EMBL/GenBank/DDBJ databases">
        <title>Draft genome sequences of three monokaryotic isolates of the white-rot basidiomycete fungus Dichomitus squalens.</title>
        <authorList>
            <consortium name="DOE Joint Genome Institute"/>
            <person name="Lopez S.C."/>
            <person name="Andreopoulos B."/>
            <person name="Pangilinan J."/>
            <person name="Lipzen A."/>
            <person name="Riley R."/>
            <person name="Ahrendt S."/>
            <person name="Ng V."/>
            <person name="Barry K."/>
            <person name="Daum C."/>
            <person name="Grigoriev I.V."/>
            <person name="Hilden K.S."/>
            <person name="Makela M.R."/>
            <person name="de Vries R.P."/>
        </authorList>
    </citation>
    <scope>NUCLEOTIDE SEQUENCE [LARGE SCALE GENOMIC DNA]</scope>
    <source>
        <strain evidence="2">OM18370.1</strain>
    </source>
</reference>
<name>A0A4Q9N727_9APHY</name>
<dbReference type="EMBL" id="ML143636">
    <property type="protein sequence ID" value="TBU21276.1"/>
    <property type="molecule type" value="Genomic_DNA"/>
</dbReference>
<feature type="non-terminal residue" evidence="2">
    <location>
        <position position="518"/>
    </location>
</feature>
<feature type="region of interest" description="Disordered" evidence="1">
    <location>
        <begin position="245"/>
        <end position="279"/>
    </location>
</feature>
<protein>
    <submittedName>
        <fullName evidence="2">Uncharacterized protein</fullName>
    </submittedName>
</protein>
<evidence type="ECO:0000256" key="1">
    <source>
        <dbReference type="SAM" id="MobiDB-lite"/>
    </source>
</evidence>
<feature type="compositionally biased region" description="Basic and acidic residues" evidence="1">
    <location>
        <begin position="246"/>
        <end position="256"/>
    </location>
</feature>
<proteinExistence type="predicted"/>
<sequence length="518" mass="56614">MDAPHAQPSYLSIDIPDYSIPYAYEDNMFFESPMSAPEMHTYPEASIHRVLTALTVATRSYTLEGAITPISNPAPTRAPSPPPVVDYPFLQFPTLLAGVPVPSASASTSAIPPPAPTMTIAAGQAMFKLNTALGEGGGEGKEPEKKPIMACLFCRDRVRAPALQRDACARNSQCMRRGLVCEYPKESRRGQHKRGARAARVEALASANKVAAHAAKGKERSQSHSLATAVAGPSAVDMAATLRVAQKREQQKRRAADGAVPSENVSGQRVPGTGNESDPTRVEYAMIEDAAQDDYQGDDEEHITKSEWRKTQKAEPCSVLVGSMAVTRQDNLDQKVAIFLNGTLSHEPGFLEIAGDDAYEMWTQGAQTELLVLGDSIQRAFLACKIAKTYKAEGAPKDDSNPNQPQLPAIVAEELMWQSIATVLRPSGPLVLGGALDAYVCPPEVAAYMRTEREERFNRLRQLKSNARPEVELVQDSEEEMVEDSEEESEICDIEVFQLLWAYQQMYVRDTPMATCQD</sequence>
<accession>A0A4Q9N727</accession>